<keyword evidence="6" id="KW-1185">Reference proteome</keyword>
<feature type="domain" description="EF-hand" evidence="4">
    <location>
        <begin position="122"/>
        <end position="157"/>
    </location>
</feature>
<dbReference type="SUPFAM" id="SSF47473">
    <property type="entry name" value="EF-hand"/>
    <property type="match status" value="1"/>
</dbReference>
<proteinExistence type="predicted"/>
<dbReference type="InterPro" id="IPR011992">
    <property type="entry name" value="EF-hand-dom_pair"/>
</dbReference>
<dbReference type="PROSITE" id="PS00018">
    <property type="entry name" value="EF_HAND_1"/>
    <property type="match status" value="2"/>
</dbReference>
<comment type="caution">
    <text evidence="5">The sequence shown here is derived from an EMBL/GenBank/DDBJ whole genome shotgun (WGS) entry which is preliminary data.</text>
</comment>
<dbReference type="CDD" id="cd00051">
    <property type="entry name" value="EFh"/>
    <property type="match status" value="2"/>
</dbReference>
<evidence type="ECO:0000256" key="3">
    <source>
        <dbReference type="SAM" id="MobiDB-lite"/>
    </source>
</evidence>
<feature type="region of interest" description="Disordered" evidence="3">
    <location>
        <begin position="1"/>
        <end position="53"/>
    </location>
</feature>
<accession>A0ABQ9FUV7</accession>
<dbReference type="InterPro" id="IPR050230">
    <property type="entry name" value="CALM/Myosin/TropC-like"/>
</dbReference>
<keyword evidence="2" id="KW-0106">Calcium</keyword>
<evidence type="ECO:0000313" key="6">
    <source>
        <dbReference type="Proteomes" id="UP001217089"/>
    </source>
</evidence>
<evidence type="ECO:0000259" key="4">
    <source>
        <dbReference type="PROSITE" id="PS50222"/>
    </source>
</evidence>
<evidence type="ECO:0000256" key="1">
    <source>
        <dbReference type="ARBA" id="ARBA00022737"/>
    </source>
</evidence>
<keyword evidence="1" id="KW-0677">Repeat</keyword>
<reference evidence="5 6" key="1">
    <citation type="submission" date="2022-12" db="EMBL/GenBank/DDBJ databases">
        <title>Chromosome-level genome of Tegillarca granosa.</title>
        <authorList>
            <person name="Kim J."/>
        </authorList>
    </citation>
    <scope>NUCLEOTIDE SEQUENCE [LARGE SCALE GENOMIC DNA]</scope>
    <source>
        <strain evidence="5">Teg-2019</strain>
        <tissue evidence="5">Adductor muscle</tissue>
    </source>
</reference>
<name>A0ABQ9FUV7_TEGGR</name>
<evidence type="ECO:0000313" key="5">
    <source>
        <dbReference type="EMBL" id="KAJ8321021.1"/>
    </source>
</evidence>
<feature type="domain" description="EF-hand" evidence="4">
    <location>
        <begin position="196"/>
        <end position="231"/>
    </location>
</feature>
<feature type="domain" description="EF-hand" evidence="4">
    <location>
        <begin position="86"/>
        <end position="121"/>
    </location>
</feature>
<protein>
    <recommendedName>
        <fullName evidence="4">EF-hand domain-containing protein</fullName>
    </recommendedName>
</protein>
<evidence type="ECO:0000256" key="2">
    <source>
        <dbReference type="ARBA" id="ARBA00022837"/>
    </source>
</evidence>
<feature type="compositionally biased region" description="Basic and acidic residues" evidence="3">
    <location>
        <begin position="22"/>
        <end position="39"/>
    </location>
</feature>
<dbReference type="EMBL" id="JARBDR010000141">
    <property type="protein sequence ID" value="KAJ8321021.1"/>
    <property type="molecule type" value="Genomic_DNA"/>
</dbReference>
<dbReference type="Pfam" id="PF13499">
    <property type="entry name" value="EF-hand_7"/>
    <property type="match status" value="2"/>
</dbReference>
<gene>
    <name evidence="5" type="ORF">KUTeg_002608</name>
</gene>
<feature type="compositionally biased region" description="Basic residues" evidence="3">
    <location>
        <begin position="1"/>
        <end position="21"/>
    </location>
</feature>
<sequence length="231" mass="25817">MPGKKKGKSSSKKGKSKKGGKSSKDKSSSRSSSPDKPKEPMAPSYVPPPPLPGERLIEVLKARPADDREIHGHKVSGRILKELTPQEIRDLKIVFELFDSNADGYIGSTELRRAMRALGFKCKREEAKQMIQEVGIKGKGVINFVEFLEVIIDRQGDARDIYDEILKGFSMFDYDKSGAITMDNLKMACEDGGIKFAQKELEEMIEEADINGDGKVDQSEFIRIMLQTNLF</sequence>
<dbReference type="PANTHER" id="PTHR23048">
    <property type="entry name" value="MYOSIN LIGHT CHAIN 1, 3"/>
    <property type="match status" value="1"/>
</dbReference>
<dbReference type="PANTHER" id="PTHR23048:SF59">
    <property type="entry name" value="EF-HAND SUPERFAMILY PROTEIN"/>
    <property type="match status" value="1"/>
</dbReference>
<dbReference type="Gene3D" id="1.10.238.10">
    <property type="entry name" value="EF-hand"/>
    <property type="match status" value="2"/>
</dbReference>
<dbReference type="PROSITE" id="PS50222">
    <property type="entry name" value="EF_HAND_2"/>
    <property type="match status" value="4"/>
</dbReference>
<dbReference type="InterPro" id="IPR018247">
    <property type="entry name" value="EF_Hand_1_Ca_BS"/>
</dbReference>
<organism evidence="5 6">
    <name type="scientific">Tegillarca granosa</name>
    <name type="common">Malaysian cockle</name>
    <name type="synonym">Anadara granosa</name>
    <dbReference type="NCBI Taxonomy" id="220873"/>
    <lineage>
        <taxon>Eukaryota</taxon>
        <taxon>Metazoa</taxon>
        <taxon>Spiralia</taxon>
        <taxon>Lophotrochozoa</taxon>
        <taxon>Mollusca</taxon>
        <taxon>Bivalvia</taxon>
        <taxon>Autobranchia</taxon>
        <taxon>Pteriomorphia</taxon>
        <taxon>Arcoida</taxon>
        <taxon>Arcoidea</taxon>
        <taxon>Arcidae</taxon>
        <taxon>Tegillarca</taxon>
    </lineage>
</organism>
<dbReference type="Proteomes" id="UP001217089">
    <property type="component" value="Unassembled WGS sequence"/>
</dbReference>
<dbReference type="SMART" id="SM00054">
    <property type="entry name" value="EFh"/>
    <property type="match status" value="4"/>
</dbReference>
<dbReference type="InterPro" id="IPR002048">
    <property type="entry name" value="EF_hand_dom"/>
</dbReference>
<feature type="domain" description="EF-hand" evidence="4">
    <location>
        <begin position="160"/>
        <end position="195"/>
    </location>
</feature>